<dbReference type="EMBL" id="JARGDH010000003">
    <property type="protein sequence ID" value="KAL0273207.1"/>
    <property type="molecule type" value="Genomic_DNA"/>
</dbReference>
<proteinExistence type="predicted"/>
<name>A0AAW2HTE7_9NEOP</name>
<protein>
    <recommendedName>
        <fullName evidence="3">Ribosomal protein S13</fullName>
    </recommendedName>
</protein>
<reference evidence="2" key="1">
    <citation type="journal article" date="2024" name="Gigascience">
        <title>Chromosome-level genome of the poultry shaft louse Menopon gallinae provides insight into the host-switching and adaptive evolution of parasitic lice.</title>
        <authorList>
            <person name="Xu Y."/>
            <person name="Ma L."/>
            <person name="Liu S."/>
            <person name="Liang Y."/>
            <person name="Liu Q."/>
            <person name="He Z."/>
            <person name="Tian L."/>
            <person name="Duan Y."/>
            <person name="Cai W."/>
            <person name="Li H."/>
            <person name="Song F."/>
        </authorList>
    </citation>
    <scope>NUCLEOTIDE SEQUENCE</scope>
    <source>
        <strain evidence="2">Cailab_2023a</strain>
    </source>
</reference>
<dbReference type="AlphaFoldDB" id="A0AAW2HTE7"/>
<evidence type="ECO:0000313" key="2">
    <source>
        <dbReference type="EMBL" id="KAL0273207.1"/>
    </source>
</evidence>
<sequence length="154" mass="17358">MGCGPGNRRHEPVKHSWTKKMNIFGTNLGHAPISTTYHVYKSLSGLASTIFNNVHRHQQQQNGGPNGLPRTSATGNPHTAKLMLEECPRWTHQREILSRDVELDEGNVRLDRMLKNSEHPRLLGRIGLILQKSGSLKPERATRGVKCATRRKVR</sequence>
<organism evidence="2">
    <name type="scientific">Menopon gallinae</name>
    <name type="common">poultry shaft louse</name>
    <dbReference type="NCBI Taxonomy" id="328185"/>
    <lineage>
        <taxon>Eukaryota</taxon>
        <taxon>Metazoa</taxon>
        <taxon>Ecdysozoa</taxon>
        <taxon>Arthropoda</taxon>
        <taxon>Hexapoda</taxon>
        <taxon>Insecta</taxon>
        <taxon>Pterygota</taxon>
        <taxon>Neoptera</taxon>
        <taxon>Paraneoptera</taxon>
        <taxon>Psocodea</taxon>
        <taxon>Troctomorpha</taxon>
        <taxon>Phthiraptera</taxon>
        <taxon>Amblycera</taxon>
        <taxon>Menoponidae</taxon>
        <taxon>Menopon</taxon>
    </lineage>
</organism>
<evidence type="ECO:0008006" key="3">
    <source>
        <dbReference type="Google" id="ProtNLM"/>
    </source>
</evidence>
<feature type="region of interest" description="Disordered" evidence="1">
    <location>
        <begin position="57"/>
        <end position="76"/>
    </location>
</feature>
<accession>A0AAW2HTE7</accession>
<evidence type="ECO:0000256" key="1">
    <source>
        <dbReference type="SAM" id="MobiDB-lite"/>
    </source>
</evidence>
<gene>
    <name evidence="2" type="ORF">PYX00_005939</name>
</gene>
<comment type="caution">
    <text evidence="2">The sequence shown here is derived from an EMBL/GenBank/DDBJ whole genome shotgun (WGS) entry which is preliminary data.</text>
</comment>